<protein>
    <recommendedName>
        <fullName evidence="3">Transposase</fullName>
    </recommendedName>
</protein>
<dbReference type="Proteomes" id="UP000585507">
    <property type="component" value="Unassembled WGS sequence"/>
</dbReference>
<evidence type="ECO:0008006" key="3">
    <source>
        <dbReference type="Google" id="ProtNLM"/>
    </source>
</evidence>
<proteinExistence type="predicted"/>
<keyword evidence="2" id="KW-1185">Reference proteome</keyword>
<accession>A0A7W8XAR2</accession>
<comment type="caution">
    <text evidence="1">The sequence shown here is derived from an EMBL/GenBank/DDBJ whole genome shotgun (WGS) entry which is preliminary data.</text>
</comment>
<dbReference type="AlphaFoldDB" id="A0A7W8XAR2"/>
<evidence type="ECO:0000313" key="2">
    <source>
        <dbReference type="Proteomes" id="UP000585507"/>
    </source>
</evidence>
<dbReference type="EMBL" id="JACHBK010000023">
    <property type="protein sequence ID" value="MBB5539660.1"/>
    <property type="molecule type" value="Genomic_DNA"/>
</dbReference>
<organism evidence="1 2">
    <name type="scientific">Rhizobium giardinii</name>
    <dbReference type="NCBI Taxonomy" id="56731"/>
    <lineage>
        <taxon>Bacteria</taxon>
        <taxon>Pseudomonadati</taxon>
        <taxon>Pseudomonadota</taxon>
        <taxon>Alphaproteobacteria</taxon>
        <taxon>Hyphomicrobiales</taxon>
        <taxon>Rhizobiaceae</taxon>
        <taxon>Rhizobium/Agrobacterium group</taxon>
        <taxon>Rhizobium</taxon>
    </lineage>
</organism>
<gene>
    <name evidence="1" type="ORF">GGD55_006410</name>
</gene>
<name>A0A7W8XAR2_9HYPH</name>
<sequence length="33" mass="3752">MEVVSANGRRVIVDRDVDVEALLRIMRGLEALR</sequence>
<reference evidence="1 2" key="1">
    <citation type="submission" date="2020-08" db="EMBL/GenBank/DDBJ databases">
        <title>Genomic Encyclopedia of Type Strains, Phase IV (KMG-V): Genome sequencing to study the core and pangenomes of soil and plant-associated prokaryotes.</title>
        <authorList>
            <person name="Whitman W."/>
        </authorList>
    </citation>
    <scope>NUCLEOTIDE SEQUENCE [LARGE SCALE GENOMIC DNA]</scope>
    <source>
        <strain evidence="1 2">SEMIA 4084</strain>
    </source>
</reference>
<evidence type="ECO:0000313" key="1">
    <source>
        <dbReference type="EMBL" id="MBB5539660.1"/>
    </source>
</evidence>